<dbReference type="InterPro" id="IPR036259">
    <property type="entry name" value="MFS_trans_sf"/>
</dbReference>
<dbReference type="Gene3D" id="1.20.1250.20">
    <property type="entry name" value="MFS general substrate transporter like domains"/>
    <property type="match status" value="2"/>
</dbReference>
<feature type="transmembrane region" description="Helical" evidence="16">
    <location>
        <begin position="316"/>
        <end position="335"/>
    </location>
</feature>
<dbReference type="PANTHER" id="PTHR11360:SF119">
    <property type="entry name" value="MONOCARBOXYLATE TRANSPORTER 10"/>
    <property type="match status" value="1"/>
</dbReference>
<evidence type="ECO:0000313" key="18">
    <source>
        <dbReference type="Proteomes" id="UP000694545"/>
    </source>
</evidence>
<dbReference type="GO" id="GO:0016323">
    <property type="term" value="C:basolateral plasma membrane"/>
    <property type="evidence" value="ECO:0007669"/>
    <property type="project" value="UniProtKB-SubCell"/>
</dbReference>
<keyword evidence="18" id="KW-1185">Reference proteome</keyword>
<evidence type="ECO:0000256" key="6">
    <source>
        <dbReference type="ARBA" id="ARBA00023136"/>
    </source>
</evidence>
<name>A0A8D2JDY2_VARKO</name>
<evidence type="ECO:0000256" key="7">
    <source>
        <dbReference type="ARBA" id="ARBA00050278"/>
    </source>
</evidence>
<dbReference type="GO" id="GO:0005302">
    <property type="term" value="F:L-tyrosine transmembrane transporter activity"/>
    <property type="evidence" value="ECO:0007669"/>
    <property type="project" value="UniProtKB-ARBA"/>
</dbReference>
<feature type="region of interest" description="Disordered" evidence="15">
    <location>
        <begin position="1"/>
        <end position="94"/>
    </location>
</feature>
<evidence type="ECO:0000256" key="16">
    <source>
        <dbReference type="SAM" id="Phobius"/>
    </source>
</evidence>
<feature type="transmembrane region" description="Helical" evidence="16">
    <location>
        <begin position="201"/>
        <end position="225"/>
    </location>
</feature>
<dbReference type="GO" id="GO:0015196">
    <property type="term" value="F:L-tryptophan transmembrane transporter activity"/>
    <property type="evidence" value="ECO:0007669"/>
    <property type="project" value="UniProtKB-ARBA"/>
</dbReference>
<evidence type="ECO:0000256" key="12">
    <source>
        <dbReference type="ARBA" id="ARBA00058829"/>
    </source>
</evidence>
<sequence>MSPVSEELGAGDASAAAATAPLLEGSEAVDGEAKQESGEWCPQEASLASAEAAGEVPLVAAGGRAGSPPKEDEEKKMEKGELPPPPSQQDDAAAFEPPEGGWGWIVILASMWCNGTVFGVQNSGGILFKSMLKEFGDPNDKQLMFRTALVNSLSMGMIFFCSPIVSVFTNIFSCRKVAVVGAAVALVGLLASSFVRSLEPLYFTYGILFGCGCSFAYQPSLVILAHYFKKRLGLVNGIVTAGSSLFTVTLPFLLNALIASVGLYNTFRVLCIFVFILFLAGFTYKPLISNANRSEGKGKFKCPPAKTIFDFSIFKVMGYRIWTLGIGTALFGYFIPYVHLLNHVKERIGENVPEVTLLLCLGITSGVGRLVFGRIADYIPGTKKVYLQVISFCFIGLLSMMIPLCHSFGGLIAVCLFMGLFDGCFISIMAPIAFELVGSQYVSQAIGFLLGIMSIPMTAGPPIAGKLRDHLGNYDVAFYLAGVPPIIGGAILCFIPWVHEKKKSKERVHTVDGETTDKMLEIKSISDSFEKPSKESESVI</sequence>
<comment type="function">
    <text evidence="12">Sodium- and proton-independent thyroid hormones and aromatic acids transporter. Mediates both uptake and efflux of 3,5,3'-triiodothyronine (T3) and 3,5,3',5'-tetraiodothyronine (T4) with high affinity, suggesting a role in the homeostasis of thyroid hormone levels. Responsible for low affinity bidirectional transport of the aromatic amino acids, such as phenylalanine, tyrosine, tryptophan and L-3,4-dihydroxyphenylalanine (L-dopa). Plays an important role in homeostasis of aromatic amino acids.</text>
</comment>
<dbReference type="InterPro" id="IPR011701">
    <property type="entry name" value="MFS"/>
</dbReference>
<comment type="catalytic activity">
    <reaction evidence="10">
        <text>L-thyroxine(out) = L-thyroxine(in)</text>
        <dbReference type="Rhea" id="RHEA:71819"/>
        <dbReference type="ChEBI" id="CHEBI:58448"/>
    </reaction>
    <physiologicalReaction direction="left-to-right" evidence="10">
        <dbReference type="Rhea" id="RHEA:71820"/>
    </physiologicalReaction>
    <physiologicalReaction direction="right-to-left" evidence="10">
        <dbReference type="Rhea" id="RHEA:71821"/>
    </physiologicalReaction>
</comment>
<dbReference type="InterPro" id="IPR050327">
    <property type="entry name" value="Proton-linked_MCT"/>
</dbReference>
<reference evidence="17" key="1">
    <citation type="submission" date="2025-08" db="UniProtKB">
        <authorList>
            <consortium name="Ensembl"/>
        </authorList>
    </citation>
    <scope>IDENTIFICATION</scope>
</reference>
<evidence type="ECO:0000256" key="5">
    <source>
        <dbReference type="ARBA" id="ARBA00022989"/>
    </source>
</evidence>
<evidence type="ECO:0000256" key="14">
    <source>
        <dbReference type="ARBA" id="ARBA00078724"/>
    </source>
</evidence>
<evidence type="ECO:0000256" key="4">
    <source>
        <dbReference type="ARBA" id="ARBA00022692"/>
    </source>
</evidence>
<dbReference type="GeneID" id="123021555"/>
<dbReference type="RefSeq" id="XP_044282301.1">
    <property type="nucleotide sequence ID" value="XM_044426366.1"/>
</dbReference>
<comment type="similarity">
    <text evidence="2">Belongs to the major facilitator superfamily. Monocarboxylate porter (TC 2.A.1.13) family.</text>
</comment>
<organism evidence="17 18">
    <name type="scientific">Varanus komodoensis</name>
    <name type="common">Komodo dragon</name>
    <dbReference type="NCBI Taxonomy" id="61221"/>
    <lineage>
        <taxon>Eukaryota</taxon>
        <taxon>Metazoa</taxon>
        <taxon>Chordata</taxon>
        <taxon>Craniata</taxon>
        <taxon>Vertebrata</taxon>
        <taxon>Euteleostomi</taxon>
        <taxon>Lepidosauria</taxon>
        <taxon>Squamata</taxon>
        <taxon>Bifurcata</taxon>
        <taxon>Unidentata</taxon>
        <taxon>Episquamata</taxon>
        <taxon>Toxicofera</taxon>
        <taxon>Anguimorpha</taxon>
        <taxon>Paleoanguimorpha</taxon>
        <taxon>Varanoidea</taxon>
        <taxon>Varanidae</taxon>
        <taxon>Varanus</taxon>
    </lineage>
</organism>
<dbReference type="Pfam" id="PF07690">
    <property type="entry name" value="MFS_1"/>
    <property type="match status" value="1"/>
</dbReference>
<accession>A0A8D2JDY2</accession>
<reference evidence="17" key="2">
    <citation type="submission" date="2025-09" db="UniProtKB">
        <authorList>
            <consortium name="Ensembl"/>
        </authorList>
    </citation>
    <scope>IDENTIFICATION</scope>
</reference>
<evidence type="ECO:0000256" key="15">
    <source>
        <dbReference type="SAM" id="MobiDB-lite"/>
    </source>
</evidence>
<comment type="catalytic activity">
    <reaction evidence="7">
        <text>L-tryptophan(in) = L-tryptophan(out)</text>
        <dbReference type="Rhea" id="RHEA:70947"/>
        <dbReference type="ChEBI" id="CHEBI:57912"/>
    </reaction>
    <physiologicalReaction direction="left-to-right" evidence="7">
        <dbReference type="Rhea" id="RHEA:70948"/>
    </physiologicalReaction>
    <physiologicalReaction direction="right-to-left" evidence="7">
        <dbReference type="Rhea" id="RHEA:70949"/>
    </physiologicalReaction>
</comment>
<dbReference type="GO" id="GO:0015192">
    <property type="term" value="F:L-phenylalanine transmembrane transporter activity"/>
    <property type="evidence" value="ECO:0007669"/>
    <property type="project" value="UniProtKB-ARBA"/>
</dbReference>
<feature type="transmembrane region" description="Helical" evidence="16">
    <location>
        <begin position="355"/>
        <end position="373"/>
    </location>
</feature>
<feature type="transmembrane region" description="Helical" evidence="16">
    <location>
        <begin position="143"/>
        <end position="165"/>
    </location>
</feature>
<keyword evidence="6 16" id="KW-0472">Membrane</keyword>
<dbReference type="SUPFAM" id="SSF103473">
    <property type="entry name" value="MFS general substrate transporter"/>
    <property type="match status" value="1"/>
</dbReference>
<dbReference type="PANTHER" id="PTHR11360">
    <property type="entry name" value="MONOCARBOXYLATE TRANSPORTER"/>
    <property type="match status" value="1"/>
</dbReference>
<feature type="transmembrane region" description="Helical" evidence="16">
    <location>
        <begin position="266"/>
        <end position="284"/>
    </location>
</feature>
<protein>
    <recommendedName>
        <fullName evidence="13">Monocarboxylate transporter 10</fullName>
    </recommendedName>
    <alternativeName>
        <fullName evidence="14">Solute carrier family 16 member 10</fullName>
    </alternativeName>
</protein>
<evidence type="ECO:0000256" key="2">
    <source>
        <dbReference type="ARBA" id="ARBA00006727"/>
    </source>
</evidence>
<dbReference type="OrthoDB" id="6499973at2759"/>
<feature type="transmembrane region" description="Helical" evidence="16">
    <location>
        <begin position="476"/>
        <end position="498"/>
    </location>
</feature>
<evidence type="ECO:0000256" key="11">
    <source>
        <dbReference type="ARBA" id="ARBA00052346"/>
    </source>
</evidence>
<keyword evidence="4 16" id="KW-0812">Transmembrane</keyword>
<proteinExistence type="inferred from homology"/>
<comment type="catalytic activity">
    <reaction evidence="8">
        <text>3,3',5-triiodo-L-thyronine(out) = 3,3',5-triiodo-L-thyronine(in)</text>
        <dbReference type="Rhea" id="RHEA:71811"/>
        <dbReference type="ChEBI" id="CHEBI:533015"/>
    </reaction>
    <physiologicalReaction direction="left-to-right" evidence="8">
        <dbReference type="Rhea" id="RHEA:71812"/>
    </physiologicalReaction>
    <physiologicalReaction direction="right-to-left" evidence="8">
        <dbReference type="Rhea" id="RHEA:71813"/>
    </physiologicalReaction>
</comment>
<evidence type="ECO:0000256" key="9">
    <source>
        <dbReference type="ARBA" id="ARBA00050518"/>
    </source>
</evidence>
<comment type="subcellular location">
    <subcellularLocation>
        <location evidence="1">Basolateral cell membrane</location>
        <topology evidence="1">Multi-pass membrane protein</topology>
    </subcellularLocation>
</comment>
<evidence type="ECO:0000256" key="8">
    <source>
        <dbReference type="ARBA" id="ARBA00050480"/>
    </source>
</evidence>
<evidence type="ECO:0000256" key="13">
    <source>
        <dbReference type="ARBA" id="ARBA00073865"/>
    </source>
</evidence>
<keyword evidence="3" id="KW-1003">Cell membrane</keyword>
<feature type="compositionally biased region" description="Low complexity" evidence="15">
    <location>
        <begin position="1"/>
        <end position="26"/>
    </location>
</feature>
<dbReference type="Proteomes" id="UP000694545">
    <property type="component" value="Unplaced"/>
</dbReference>
<comment type="catalytic activity">
    <reaction evidence="9">
        <text>L-tyrosine(in) = L-tyrosine(out)</text>
        <dbReference type="Rhea" id="RHEA:68572"/>
        <dbReference type="ChEBI" id="CHEBI:58315"/>
    </reaction>
    <physiologicalReaction direction="left-to-right" evidence="9">
        <dbReference type="Rhea" id="RHEA:68573"/>
    </physiologicalReaction>
    <physiologicalReaction direction="right-to-left" evidence="9">
        <dbReference type="Rhea" id="RHEA:68574"/>
    </physiologicalReaction>
</comment>
<evidence type="ECO:0000256" key="10">
    <source>
        <dbReference type="ARBA" id="ARBA00051690"/>
    </source>
</evidence>
<comment type="catalytic activity">
    <reaction evidence="11">
        <text>L-phenylalanine(in) = L-phenylalanine(out)</text>
        <dbReference type="Rhea" id="RHEA:27950"/>
        <dbReference type="ChEBI" id="CHEBI:58095"/>
    </reaction>
    <physiologicalReaction direction="left-to-right" evidence="11">
        <dbReference type="Rhea" id="RHEA:27951"/>
    </physiologicalReaction>
    <physiologicalReaction direction="right-to-left" evidence="11">
        <dbReference type="Rhea" id="RHEA:27952"/>
    </physiologicalReaction>
</comment>
<dbReference type="AlphaFoldDB" id="A0A8D2JDY2"/>
<feature type="transmembrane region" description="Helical" evidence="16">
    <location>
        <begin position="385"/>
        <end position="404"/>
    </location>
</feature>
<feature type="compositionally biased region" description="Basic and acidic residues" evidence="15">
    <location>
        <begin position="69"/>
        <end position="81"/>
    </location>
</feature>
<evidence type="ECO:0000256" key="3">
    <source>
        <dbReference type="ARBA" id="ARBA00022475"/>
    </source>
</evidence>
<dbReference type="OMA" id="LSYRIWA"/>
<dbReference type="CTD" id="117247"/>
<evidence type="ECO:0000313" key="17">
    <source>
        <dbReference type="Ensembl" id="ENSVKKP00000007383.1"/>
    </source>
</evidence>
<gene>
    <name evidence="17" type="primary">SLC16A10</name>
</gene>
<evidence type="ECO:0000256" key="1">
    <source>
        <dbReference type="ARBA" id="ARBA00004554"/>
    </source>
</evidence>
<dbReference type="Ensembl" id="ENSVKKT00000007577.1">
    <property type="protein sequence ID" value="ENSVKKP00000007383.1"/>
    <property type="gene ID" value="ENSVKKG00000005313.1"/>
</dbReference>
<feature type="compositionally biased region" description="Low complexity" evidence="15">
    <location>
        <begin position="44"/>
        <end position="53"/>
    </location>
</feature>
<feature type="transmembrane region" description="Helical" evidence="16">
    <location>
        <begin position="177"/>
        <end position="195"/>
    </location>
</feature>
<dbReference type="KEGG" id="vko:123021555"/>
<feature type="transmembrane region" description="Helical" evidence="16">
    <location>
        <begin position="446"/>
        <end position="464"/>
    </location>
</feature>
<feature type="transmembrane region" description="Helical" evidence="16">
    <location>
        <begin position="410"/>
        <end position="434"/>
    </location>
</feature>
<keyword evidence="5 16" id="KW-1133">Transmembrane helix</keyword>
<feature type="transmembrane region" description="Helical" evidence="16">
    <location>
        <begin position="232"/>
        <end position="254"/>
    </location>
</feature>
<dbReference type="FunFam" id="1.20.1250.20:FF:001016">
    <property type="entry name" value="Solute carrier family 16 member 2"/>
    <property type="match status" value="1"/>
</dbReference>